<dbReference type="AlphaFoldDB" id="A0A8X6U933"/>
<proteinExistence type="predicted"/>
<evidence type="ECO:0000313" key="1">
    <source>
        <dbReference type="EMBL" id="GFT87144.1"/>
    </source>
</evidence>
<evidence type="ECO:0000313" key="2">
    <source>
        <dbReference type="Proteomes" id="UP000887013"/>
    </source>
</evidence>
<keyword evidence="2" id="KW-1185">Reference proteome</keyword>
<dbReference type="EMBL" id="BMAW01024258">
    <property type="protein sequence ID" value="GFT87144.1"/>
    <property type="molecule type" value="Genomic_DNA"/>
</dbReference>
<dbReference type="Gene3D" id="3.90.1600.10">
    <property type="entry name" value="Palm domain of DNA polymerase"/>
    <property type="match status" value="1"/>
</dbReference>
<dbReference type="SUPFAM" id="SSF56672">
    <property type="entry name" value="DNA/RNA polymerases"/>
    <property type="match status" value="1"/>
</dbReference>
<organism evidence="1 2">
    <name type="scientific">Nephila pilipes</name>
    <name type="common">Giant wood spider</name>
    <name type="synonym">Nephila maculata</name>
    <dbReference type="NCBI Taxonomy" id="299642"/>
    <lineage>
        <taxon>Eukaryota</taxon>
        <taxon>Metazoa</taxon>
        <taxon>Ecdysozoa</taxon>
        <taxon>Arthropoda</taxon>
        <taxon>Chelicerata</taxon>
        <taxon>Arachnida</taxon>
        <taxon>Araneae</taxon>
        <taxon>Araneomorphae</taxon>
        <taxon>Entelegynae</taxon>
        <taxon>Araneoidea</taxon>
        <taxon>Nephilidae</taxon>
        <taxon>Nephila</taxon>
    </lineage>
</organism>
<dbReference type="InterPro" id="IPR043502">
    <property type="entry name" value="DNA/RNA_pol_sf"/>
</dbReference>
<dbReference type="PANTHER" id="PTHR31511:SF12">
    <property type="entry name" value="RHO TERMINATION FACTOR N-TERMINAL DOMAIN-CONTAINING PROTEIN"/>
    <property type="match status" value="1"/>
</dbReference>
<sequence>MENLRKLTVIDLVQDQKKAKKLVASPAFHNFRIITTDLVSIERKKVSLLLNRPIYIGFSILEISKILMYNFRYNYIKSKYDTNAKLLFTDTDSLCYEISTSDVYKDMEKDLHLFDTSDYPKNHVLYNETNKKVLGKMKDELSSSLAVEFVGLKPKMYSLKSVVMEKKTAKGVSKVIIQQQI</sequence>
<dbReference type="PANTHER" id="PTHR31511">
    <property type="entry name" value="PROTEIN CBG23764"/>
    <property type="match status" value="1"/>
</dbReference>
<dbReference type="InterPro" id="IPR023211">
    <property type="entry name" value="DNA_pol_palm_dom_sf"/>
</dbReference>
<gene>
    <name evidence="1" type="primary">AVEN_149573_1</name>
    <name evidence="1" type="ORF">NPIL_461021</name>
</gene>
<name>A0A8X6U933_NEPPI</name>
<evidence type="ECO:0008006" key="3">
    <source>
        <dbReference type="Google" id="ProtNLM"/>
    </source>
</evidence>
<dbReference type="OrthoDB" id="6437321at2759"/>
<dbReference type="GO" id="GO:0071897">
    <property type="term" value="P:DNA biosynthetic process"/>
    <property type="evidence" value="ECO:0007669"/>
    <property type="project" value="UniProtKB-ARBA"/>
</dbReference>
<protein>
    <recommendedName>
        <fullName evidence="3">DNA-directed DNA polymerase</fullName>
    </recommendedName>
</protein>
<reference evidence="1" key="1">
    <citation type="submission" date="2020-08" db="EMBL/GenBank/DDBJ databases">
        <title>Multicomponent nature underlies the extraordinary mechanical properties of spider dragline silk.</title>
        <authorList>
            <person name="Kono N."/>
            <person name="Nakamura H."/>
            <person name="Mori M."/>
            <person name="Yoshida Y."/>
            <person name="Ohtoshi R."/>
            <person name="Malay A.D."/>
            <person name="Moran D.A.P."/>
            <person name="Tomita M."/>
            <person name="Numata K."/>
            <person name="Arakawa K."/>
        </authorList>
    </citation>
    <scope>NUCLEOTIDE SEQUENCE</scope>
</reference>
<dbReference type="Proteomes" id="UP000887013">
    <property type="component" value="Unassembled WGS sequence"/>
</dbReference>
<comment type="caution">
    <text evidence="1">The sequence shown here is derived from an EMBL/GenBank/DDBJ whole genome shotgun (WGS) entry which is preliminary data.</text>
</comment>
<accession>A0A8X6U933</accession>